<evidence type="ECO:0000256" key="9">
    <source>
        <dbReference type="ARBA" id="ARBA00064003"/>
    </source>
</evidence>
<dbReference type="GO" id="GO:0000155">
    <property type="term" value="F:phosphorelay sensor kinase activity"/>
    <property type="evidence" value="ECO:0007669"/>
    <property type="project" value="InterPro"/>
</dbReference>
<sequence>MIAESGTQQADIGDDVDAAPAATRRFIAAPPLVPEQQVVRPEGLPLLTYGAIMILAGLAHLTGAPIFISLALLATGLAGLGLHLHARRSVHRTVVLLDETTARSRAEIETLADRMWEMQESEERFRGLIDALGDLVIHRDRDGYIVYANKVFADLVETDQRDLAGKTLAELGVEVGIVPDAAFSDHECLSSTDVAIRTPSGPRWFSWIELSVRDKDSGAVSHRAIARDITARKRAESSLITARERAEYASQAKSRFLATVSHEIRTPMNGIMGMARLLADTSLSPEQQTYVGAVSTSASALLALIEDLLDYSKIEAGRFDPEPQPMSVREIADNIIELLAARAFAKDIGLGCHVEPDVPQLITADPGRVRQVLLNLIGNAIKFTDGGGVLVSVARARTETSDRICFTITDTGPGLRDEDMERIFEEFEQADGTSTRTHGGAGLGLAISKRLVAAMGGTISVSSRLGQGSEFVFEIPATEATEAPQGRLNALIGRRAVILSRNAIEADAIARTIRANGGTAGIATSVAQAAPFADGCDVLLVDASMEESDGRLLKRLRQSGFSDCEAITLIAPTDRGMLGEFRASGYATFLARPVRGATLLRVLLTSHAPGLAQPQPEKRRVPALRASGDRQQGLSVLIAEDNDINAMLARATLLKAGHRVKVVGNGKAAVEAVTSAGHKNRFDVVLMDLHMPVMDGLDAIAAIRRHEEETSAPPVPIMVLSADSQEKTRHAVLAHGASGFVTKPLDPEALVNAVEGQVAA</sequence>
<dbReference type="InterPro" id="IPR013656">
    <property type="entry name" value="PAS_4"/>
</dbReference>
<keyword evidence="8" id="KW-0902">Two-component regulatory system</keyword>
<evidence type="ECO:0000256" key="4">
    <source>
        <dbReference type="ARBA" id="ARBA00022679"/>
    </source>
</evidence>
<evidence type="ECO:0000313" key="16">
    <source>
        <dbReference type="EMBL" id="QKD01874.1"/>
    </source>
</evidence>
<dbReference type="Gene3D" id="3.40.50.2300">
    <property type="match status" value="2"/>
</dbReference>
<reference evidence="16 17" key="1">
    <citation type="submission" date="2018-10" db="EMBL/GenBank/DDBJ databases">
        <authorList>
            <person name="Perry B.J."/>
            <person name="Sullivan J.T."/>
            <person name="Murphy R.J.T."/>
            <person name="Ramsay J.P."/>
            <person name="Ronson C.W."/>
        </authorList>
    </citation>
    <scope>NUCLEOTIDE SEQUENCE [LARGE SCALE GENOMIC DNA]</scope>
    <source>
        <strain evidence="16 17">R88b</strain>
    </source>
</reference>
<keyword evidence="7" id="KW-0067">ATP-binding</keyword>
<dbReference type="SUPFAM" id="SSF47384">
    <property type="entry name" value="Homodimeric domain of signal transducing histidine kinase"/>
    <property type="match status" value="1"/>
</dbReference>
<dbReference type="EMBL" id="CP033367">
    <property type="protein sequence ID" value="QKD01874.1"/>
    <property type="molecule type" value="Genomic_DNA"/>
</dbReference>
<evidence type="ECO:0000256" key="12">
    <source>
        <dbReference type="SAM" id="Phobius"/>
    </source>
</evidence>
<dbReference type="FunFam" id="1.10.287.130:FF:000002">
    <property type="entry name" value="Two-component osmosensing histidine kinase"/>
    <property type="match status" value="1"/>
</dbReference>
<dbReference type="CDD" id="cd00082">
    <property type="entry name" value="HisKA"/>
    <property type="match status" value="1"/>
</dbReference>
<dbReference type="Gene3D" id="1.10.287.130">
    <property type="match status" value="1"/>
</dbReference>
<protein>
    <recommendedName>
        <fullName evidence="10">Sensory/regulatory protein RpfC</fullName>
        <ecNumber evidence="2">2.7.13.3</ecNumber>
    </recommendedName>
</protein>
<dbReference type="Pfam" id="PF08448">
    <property type="entry name" value="PAS_4"/>
    <property type="match status" value="1"/>
</dbReference>
<evidence type="ECO:0000256" key="8">
    <source>
        <dbReference type="ARBA" id="ARBA00023012"/>
    </source>
</evidence>
<dbReference type="AlphaFoldDB" id="A0A6M7WPJ1"/>
<feature type="domain" description="Response regulatory" evidence="14">
    <location>
        <begin position="635"/>
        <end position="758"/>
    </location>
</feature>
<feature type="modified residue" description="4-aspartylphosphate" evidence="11">
    <location>
        <position position="688"/>
    </location>
</feature>
<evidence type="ECO:0000259" key="15">
    <source>
        <dbReference type="PROSITE" id="PS50112"/>
    </source>
</evidence>
<dbReference type="InterPro" id="IPR004358">
    <property type="entry name" value="Sig_transdc_His_kin-like_C"/>
</dbReference>
<keyword evidence="12" id="KW-1133">Transmembrane helix</keyword>
<dbReference type="GO" id="GO:0005524">
    <property type="term" value="F:ATP binding"/>
    <property type="evidence" value="ECO:0007669"/>
    <property type="project" value="UniProtKB-KW"/>
</dbReference>
<dbReference type="InterPro" id="IPR005467">
    <property type="entry name" value="His_kinase_dom"/>
</dbReference>
<dbReference type="InterPro" id="IPR036890">
    <property type="entry name" value="HATPase_C_sf"/>
</dbReference>
<dbReference type="SMART" id="SM00388">
    <property type="entry name" value="HisKA"/>
    <property type="match status" value="1"/>
</dbReference>
<gene>
    <name evidence="16" type="ORF">EB235_10430</name>
</gene>
<dbReference type="SUPFAM" id="SSF55785">
    <property type="entry name" value="PYP-like sensor domain (PAS domain)"/>
    <property type="match status" value="1"/>
</dbReference>
<dbReference type="CDD" id="cd16922">
    <property type="entry name" value="HATPase_EvgS-ArcB-TorS-like"/>
    <property type="match status" value="1"/>
</dbReference>
<dbReference type="FunFam" id="3.30.565.10:FF:000010">
    <property type="entry name" value="Sensor histidine kinase RcsC"/>
    <property type="match status" value="1"/>
</dbReference>
<keyword evidence="12" id="KW-0812">Transmembrane</keyword>
<keyword evidence="4" id="KW-0808">Transferase</keyword>
<dbReference type="CDD" id="cd17546">
    <property type="entry name" value="REC_hyHK_CKI1_RcsC-like"/>
    <property type="match status" value="1"/>
</dbReference>
<dbReference type="NCBIfam" id="TIGR00229">
    <property type="entry name" value="sensory_box"/>
    <property type="match status" value="1"/>
</dbReference>
<dbReference type="Gene3D" id="3.30.450.20">
    <property type="entry name" value="PAS domain"/>
    <property type="match status" value="1"/>
</dbReference>
<dbReference type="SMART" id="SM00387">
    <property type="entry name" value="HATPase_c"/>
    <property type="match status" value="1"/>
</dbReference>
<evidence type="ECO:0000259" key="14">
    <source>
        <dbReference type="PROSITE" id="PS50110"/>
    </source>
</evidence>
<dbReference type="CDD" id="cd00130">
    <property type="entry name" value="PAS"/>
    <property type="match status" value="1"/>
</dbReference>
<feature type="domain" description="PAS" evidence="15">
    <location>
        <begin position="121"/>
        <end position="171"/>
    </location>
</feature>
<feature type="domain" description="Response regulatory" evidence="14">
    <location>
        <begin position="495"/>
        <end position="607"/>
    </location>
</feature>
<evidence type="ECO:0000256" key="11">
    <source>
        <dbReference type="PROSITE-ProRule" id="PRU00169"/>
    </source>
</evidence>
<keyword evidence="12" id="KW-0472">Membrane</keyword>
<feature type="modified residue" description="4-aspartylphosphate" evidence="11">
    <location>
        <position position="542"/>
    </location>
</feature>
<dbReference type="Proteomes" id="UP000503017">
    <property type="component" value="Chromosome"/>
</dbReference>
<dbReference type="SMART" id="SM00091">
    <property type="entry name" value="PAS"/>
    <property type="match status" value="1"/>
</dbReference>
<comment type="subunit">
    <text evidence="9">At low DSF concentrations, interacts with RpfF.</text>
</comment>
<evidence type="ECO:0000256" key="5">
    <source>
        <dbReference type="ARBA" id="ARBA00022741"/>
    </source>
</evidence>
<dbReference type="Pfam" id="PF02518">
    <property type="entry name" value="HATPase_c"/>
    <property type="match status" value="1"/>
</dbReference>
<dbReference type="RefSeq" id="WP_027031079.1">
    <property type="nucleotide sequence ID" value="NZ_CP033367.1"/>
</dbReference>
<name>A0A6M7WPJ1_RHILI</name>
<proteinExistence type="predicted"/>
<dbReference type="SUPFAM" id="SSF52172">
    <property type="entry name" value="CheY-like"/>
    <property type="match status" value="2"/>
</dbReference>
<dbReference type="Gene3D" id="3.30.565.10">
    <property type="entry name" value="Histidine kinase-like ATPase, C-terminal domain"/>
    <property type="match status" value="1"/>
</dbReference>
<feature type="transmembrane region" description="Helical" evidence="12">
    <location>
        <begin position="49"/>
        <end position="82"/>
    </location>
</feature>
<dbReference type="Pfam" id="PF00072">
    <property type="entry name" value="Response_reg"/>
    <property type="match status" value="1"/>
</dbReference>
<dbReference type="SMART" id="SM00448">
    <property type="entry name" value="REC"/>
    <property type="match status" value="1"/>
</dbReference>
<evidence type="ECO:0000256" key="10">
    <source>
        <dbReference type="ARBA" id="ARBA00068150"/>
    </source>
</evidence>
<evidence type="ECO:0000313" key="17">
    <source>
        <dbReference type="Proteomes" id="UP000503017"/>
    </source>
</evidence>
<comment type="catalytic activity">
    <reaction evidence="1">
        <text>ATP + protein L-histidine = ADP + protein N-phospho-L-histidine.</text>
        <dbReference type="EC" id="2.7.13.3"/>
    </reaction>
</comment>
<keyword evidence="5" id="KW-0547">Nucleotide-binding</keyword>
<dbReference type="PROSITE" id="PS50112">
    <property type="entry name" value="PAS"/>
    <property type="match status" value="1"/>
</dbReference>
<dbReference type="PANTHER" id="PTHR45339:SF5">
    <property type="entry name" value="HISTIDINE KINASE"/>
    <property type="match status" value="1"/>
</dbReference>
<dbReference type="InterPro" id="IPR003661">
    <property type="entry name" value="HisK_dim/P_dom"/>
</dbReference>
<evidence type="ECO:0000256" key="6">
    <source>
        <dbReference type="ARBA" id="ARBA00022777"/>
    </source>
</evidence>
<accession>A0A6M7WPJ1</accession>
<dbReference type="InterPro" id="IPR003594">
    <property type="entry name" value="HATPase_dom"/>
</dbReference>
<dbReference type="PRINTS" id="PR00344">
    <property type="entry name" value="BCTRLSENSOR"/>
</dbReference>
<organism evidence="16 17">
    <name type="scientific">Mesorhizobium loti R88b</name>
    <dbReference type="NCBI Taxonomy" id="935548"/>
    <lineage>
        <taxon>Bacteria</taxon>
        <taxon>Pseudomonadati</taxon>
        <taxon>Pseudomonadota</taxon>
        <taxon>Alphaproteobacteria</taxon>
        <taxon>Hyphomicrobiales</taxon>
        <taxon>Phyllobacteriaceae</taxon>
        <taxon>Mesorhizobium</taxon>
    </lineage>
</organism>
<evidence type="ECO:0000256" key="2">
    <source>
        <dbReference type="ARBA" id="ARBA00012438"/>
    </source>
</evidence>
<evidence type="ECO:0000256" key="1">
    <source>
        <dbReference type="ARBA" id="ARBA00000085"/>
    </source>
</evidence>
<dbReference type="EC" id="2.7.13.3" evidence="2"/>
<dbReference type="SUPFAM" id="SSF55874">
    <property type="entry name" value="ATPase domain of HSP90 chaperone/DNA topoisomerase II/histidine kinase"/>
    <property type="match status" value="1"/>
</dbReference>
<evidence type="ECO:0000256" key="7">
    <source>
        <dbReference type="ARBA" id="ARBA00022840"/>
    </source>
</evidence>
<dbReference type="InterPro" id="IPR011006">
    <property type="entry name" value="CheY-like_superfamily"/>
</dbReference>
<dbReference type="Pfam" id="PF00512">
    <property type="entry name" value="HisKA"/>
    <property type="match status" value="1"/>
</dbReference>
<keyword evidence="3 11" id="KW-0597">Phosphoprotein</keyword>
<dbReference type="PANTHER" id="PTHR45339">
    <property type="entry name" value="HYBRID SIGNAL TRANSDUCTION HISTIDINE KINASE J"/>
    <property type="match status" value="1"/>
</dbReference>
<dbReference type="InterPro" id="IPR001789">
    <property type="entry name" value="Sig_transdc_resp-reg_receiver"/>
</dbReference>
<dbReference type="PROSITE" id="PS50110">
    <property type="entry name" value="RESPONSE_REGULATORY"/>
    <property type="match status" value="2"/>
</dbReference>
<dbReference type="InterPro" id="IPR000014">
    <property type="entry name" value="PAS"/>
</dbReference>
<evidence type="ECO:0000259" key="13">
    <source>
        <dbReference type="PROSITE" id="PS50109"/>
    </source>
</evidence>
<dbReference type="PROSITE" id="PS50109">
    <property type="entry name" value="HIS_KIN"/>
    <property type="match status" value="1"/>
</dbReference>
<evidence type="ECO:0000256" key="3">
    <source>
        <dbReference type="ARBA" id="ARBA00022553"/>
    </source>
</evidence>
<feature type="domain" description="Histidine kinase" evidence="13">
    <location>
        <begin position="259"/>
        <end position="479"/>
    </location>
</feature>
<dbReference type="InterPro" id="IPR035965">
    <property type="entry name" value="PAS-like_dom_sf"/>
</dbReference>
<keyword evidence="6 16" id="KW-0418">Kinase</keyword>
<dbReference type="InterPro" id="IPR036097">
    <property type="entry name" value="HisK_dim/P_sf"/>
</dbReference>